<dbReference type="SMART" id="SM00530">
    <property type="entry name" value="HTH_XRE"/>
    <property type="match status" value="1"/>
</dbReference>
<gene>
    <name evidence="2" type="ORF">AGRA3207_001011</name>
</gene>
<dbReference type="Gene3D" id="1.10.260.40">
    <property type="entry name" value="lambda repressor-like DNA-binding domains"/>
    <property type="match status" value="1"/>
</dbReference>
<proteinExistence type="predicted"/>
<evidence type="ECO:0000259" key="1">
    <source>
        <dbReference type="PROSITE" id="PS50943"/>
    </source>
</evidence>
<feature type="domain" description="HTH cro/C1-type" evidence="1">
    <location>
        <begin position="11"/>
        <end position="66"/>
    </location>
</feature>
<dbReference type="SUPFAM" id="SSF47413">
    <property type="entry name" value="lambda repressor-like DNA-binding domains"/>
    <property type="match status" value="1"/>
</dbReference>
<dbReference type="InterPro" id="IPR001387">
    <property type="entry name" value="Cro/C1-type_HTH"/>
</dbReference>
<evidence type="ECO:0000313" key="2">
    <source>
        <dbReference type="EMBL" id="QXJ20320.1"/>
    </source>
</evidence>
<name>A0ABX8QNF9_9ACTN</name>
<dbReference type="EMBL" id="CP059572">
    <property type="protein sequence ID" value="QXJ20320.1"/>
    <property type="molecule type" value="Genomic_DNA"/>
</dbReference>
<dbReference type="Pfam" id="PF13560">
    <property type="entry name" value="HTH_31"/>
    <property type="match status" value="1"/>
</dbReference>
<dbReference type="InterPro" id="IPR010982">
    <property type="entry name" value="Lambda_DNA-bd_dom_sf"/>
</dbReference>
<keyword evidence="3" id="KW-1185">Reference proteome</keyword>
<dbReference type="RefSeq" id="WP_231333383.1">
    <property type="nucleotide sequence ID" value="NZ_CP059572.1"/>
</dbReference>
<dbReference type="InterPro" id="IPR043917">
    <property type="entry name" value="DUF5753"/>
</dbReference>
<sequence>MGERERLAAELRRLRDQAGLSGRRLAEGIGGLSQSKVSRIEAGGAMPTLPQVERWADVTGASPGQRRSLLRLAERAFTEIHAYRASQRDPSSHRQEEVRTREAGARMVRTFQPSAVPGLLQTAQYARQVFALSQLPGAAEGLPSAVAGRMDRQLALYEQDRAFEFLIAEAALRWRPGPDADRLLPAQLDRVASLSTLDNVSIGIVPDGAQALAYVSHAFVIYEGHDIDDTFVTIEAVHAAITVHDPDSITLYERTWSALARMAVFGDEARGLLAGLAARVRVPVE</sequence>
<dbReference type="Proteomes" id="UP001049518">
    <property type="component" value="Chromosome"/>
</dbReference>
<reference evidence="2" key="1">
    <citation type="submission" date="2020-07" db="EMBL/GenBank/DDBJ databases">
        <authorList>
            <person name="Tarantini F.S."/>
            <person name="Hong K.W."/>
            <person name="Chan K.G."/>
        </authorList>
    </citation>
    <scope>NUCLEOTIDE SEQUENCE</scope>
    <source>
        <strain evidence="2">32-07</strain>
    </source>
</reference>
<accession>A0ABX8QNF9</accession>
<dbReference type="Pfam" id="PF19054">
    <property type="entry name" value="DUF5753"/>
    <property type="match status" value="1"/>
</dbReference>
<dbReference type="CDD" id="cd00093">
    <property type="entry name" value="HTH_XRE"/>
    <property type="match status" value="1"/>
</dbReference>
<dbReference type="PROSITE" id="PS50943">
    <property type="entry name" value="HTH_CROC1"/>
    <property type="match status" value="1"/>
</dbReference>
<protein>
    <submittedName>
        <fullName evidence="2">Helix-turn-helix transcriptional regulator</fullName>
    </submittedName>
</protein>
<evidence type="ECO:0000313" key="3">
    <source>
        <dbReference type="Proteomes" id="UP001049518"/>
    </source>
</evidence>
<organism evidence="2 3">
    <name type="scientific">Actinomadura graeca</name>
    <dbReference type="NCBI Taxonomy" id="2750812"/>
    <lineage>
        <taxon>Bacteria</taxon>
        <taxon>Bacillati</taxon>
        <taxon>Actinomycetota</taxon>
        <taxon>Actinomycetes</taxon>
        <taxon>Streptosporangiales</taxon>
        <taxon>Thermomonosporaceae</taxon>
        <taxon>Actinomadura</taxon>
    </lineage>
</organism>